<evidence type="ECO:0000256" key="2">
    <source>
        <dbReference type="ARBA" id="ARBA00022833"/>
    </source>
</evidence>
<name>A0ABR4F5A0_9PEZI</name>
<dbReference type="Gene3D" id="4.10.240.10">
    <property type="entry name" value="Zn(2)-C6 fungal-type DNA-binding domain"/>
    <property type="match status" value="1"/>
</dbReference>
<sequence>MPNFRRKSCHQCRSSKLACDRKQPRCSRCERRSWLCRYSPASKTPRPQVDESQHVHEPLLHTPGQVSEETASDTLIIESTSTSIPEELDRPQAAGLFENAISTEEIQGFGWTAEFNDNPPWIGDAFSNYTNLPSTGPRIDMNPDPVTDIITDTIIDISRRANFEHSTLVDSSVLLRTRQWRSLESSLTSKIMLGNILTYPGMLVNGLNLPPFISPPCCGDELQCQQSGSHKCLPQPLVACASVIRMSQTDSPENKAFIWRTIYMEQQKLLHEHEFYEKPTLIAAVQAVVLYTILHVEEVGSIPKYYLKSIIITLGTITFSMIKVRDMDYCSQHDRIPTRHDWICNQSMWRITSFCYALNELLSIAISPSGTGDVSCRSVQLPSTRSLWAAKSNMEWQRQYAKQLSKRKCGDYLKIAYLREYARYSGDCSAKKDWVADFEDWCLDHDELGTLIWMATKLDPV</sequence>
<feature type="domain" description="Zn(2)-C6 fungal-type" evidence="6">
    <location>
        <begin position="8"/>
        <end position="38"/>
    </location>
</feature>
<dbReference type="PROSITE" id="PS00463">
    <property type="entry name" value="ZN2_CY6_FUNGAL_1"/>
    <property type="match status" value="1"/>
</dbReference>
<evidence type="ECO:0000313" key="7">
    <source>
        <dbReference type="EMBL" id="KAL2289735.1"/>
    </source>
</evidence>
<dbReference type="PANTHER" id="PTHR47660:SF3">
    <property type="entry name" value="FINGER DOMAIN PROTEIN, PUTATIVE (AFU_ORTHOLOGUE AFUA_4G03310)-RELATED"/>
    <property type="match status" value="1"/>
</dbReference>
<dbReference type="SMART" id="SM00066">
    <property type="entry name" value="GAL4"/>
    <property type="match status" value="1"/>
</dbReference>
<dbReference type="InterPro" id="IPR001138">
    <property type="entry name" value="Zn2Cys6_DnaBD"/>
</dbReference>
<dbReference type="InterPro" id="IPR036864">
    <property type="entry name" value="Zn2-C6_fun-type_DNA-bd_sf"/>
</dbReference>
<keyword evidence="3" id="KW-0805">Transcription regulation</keyword>
<keyword evidence="5" id="KW-0539">Nucleus</keyword>
<gene>
    <name evidence="7" type="ORF">FJTKL_01062</name>
</gene>
<evidence type="ECO:0000256" key="3">
    <source>
        <dbReference type="ARBA" id="ARBA00023015"/>
    </source>
</evidence>
<evidence type="ECO:0000256" key="4">
    <source>
        <dbReference type="ARBA" id="ARBA00023163"/>
    </source>
</evidence>
<evidence type="ECO:0000256" key="5">
    <source>
        <dbReference type="ARBA" id="ARBA00023242"/>
    </source>
</evidence>
<organism evidence="7 8">
    <name type="scientific">Diaporthe vaccinii</name>
    <dbReference type="NCBI Taxonomy" id="105482"/>
    <lineage>
        <taxon>Eukaryota</taxon>
        <taxon>Fungi</taxon>
        <taxon>Dikarya</taxon>
        <taxon>Ascomycota</taxon>
        <taxon>Pezizomycotina</taxon>
        <taxon>Sordariomycetes</taxon>
        <taxon>Sordariomycetidae</taxon>
        <taxon>Diaporthales</taxon>
        <taxon>Diaporthaceae</taxon>
        <taxon>Diaporthe</taxon>
        <taxon>Diaporthe eres species complex</taxon>
    </lineage>
</organism>
<dbReference type="PROSITE" id="PS50048">
    <property type="entry name" value="ZN2_CY6_FUNGAL_2"/>
    <property type="match status" value="1"/>
</dbReference>
<dbReference type="PANTHER" id="PTHR47660">
    <property type="entry name" value="TRANSCRIPTION FACTOR WITH C2H2 AND ZN(2)-CYS(6) DNA BINDING DOMAIN (EUROFUNG)-RELATED-RELATED"/>
    <property type="match status" value="1"/>
</dbReference>
<keyword evidence="2" id="KW-0862">Zinc</keyword>
<protein>
    <recommendedName>
        <fullName evidence="6">Zn(2)-C6 fungal-type domain-containing protein</fullName>
    </recommendedName>
</protein>
<reference evidence="7 8" key="1">
    <citation type="submission" date="2024-03" db="EMBL/GenBank/DDBJ databases">
        <title>A high-quality draft genome sequence of Diaporthe vaccinii, a causative agent of upright dieback and viscid rot disease in cranberry plants.</title>
        <authorList>
            <person name="Sarrasin M."/>
            <person name="Lang B.F."/>
            <person name="Burger G."/>
        </authorList>
    </citation>
    <scope>NUCLEOTIDE SEQUENCE [LARGE SCALE GENOMIC DNA]</scope>
    <source>
        <strain evidence="7 8">IS7</strain>
    </source>
</reference>
<evidence type="ECO:0000259" key="6">
    <source>
        <dbReference type="PROSITE" id="PS50048"/>
    </source>
</evidence>
<keyword evidence="4" id="KW-0804">Transcription</keyword>
<evidence type="ECO:0000256" key="1">
    <source>
        <dbReference type="ARBA" id="ARBA00022723"/>
    </source>
</evidence>
<comment type="caution">
    <text evidence="7">The sequence shown here is derived from an EMBL/GenBank/DDBJ whole genome shotgun (WGS) entry which is preliminary data.</text>
</comment>
<accession>A0ABR4F5A0</accession>
<keyword evidence="8" id="KW-1185">Reference proteome</keyword>
<dbReference type="Proteomes" id="UP001600888">
    <property type="component" value="Unassembled WGS sequence"/>
</dbReference>
<dbReference type="SUPFAM" id="SSF57701">
    <property type="entry name" value="Zn2/Cys6 DNA-binding domain"/>
    <property type="match status" value="1"/>
</dbReference>
<evidence type="ECO:0000313" key="8">
    <source>
        <dbReference type="Proteomes" id="UP001600888"/>
    </source>
</evidence>
<keyword evidence="1" id="KW-0479">Metal-binding</keyword>
<proteinExistence type="predicted"/>
<dbReference type="Pfam" id="PF00172">
    <property type="entry name" value="Zn_clus"/>
    <property type="match status" value="1"/>
</dbReference>
<dbReference type="EMBL" id="JBAWTH010000011">
    <property type="protein sequence ID" value="KAL2289735.1"/>
    <property type="molecule type" value="Genomic_DNA"/>
</dbReference>
<dbReference type="CDD" id="cd00067">
    <property type="entry name" value="GAL4"/>
    <property type="match status" value="1"/>
</dbReference>